<comment type="caution">
    <text evidence="2">The sequence shown here is derived from an EMBL/GenBank/DDBJ whole genome shotgun (WGS) entry which is preliminary data.</text>
</comment>
<feature type="domain" description="PilZ" evidence="1">
    <location>
        <begin position="3"/>
        <end position="79"/>
    </location>
</feature>
<dbReference type="Gene3D" id="2.40.10.220">
    <property type="entry name" value="predicted glycosyltransferase like domains"/>
    <property type="match status" value="1"/>
</dbReference>
<dbReference type="EMBL" id="LUUB01000034">
    <property type="protein sequence ID" value="OAF13597.1"/>
    <property type="molecule type" value="Genomic_DNA"/>
</dbReference>
<dbReference type="Pfam" id="PF07238">
    <property type="entry name" value="PilZ"/>
    <property type="match status" value="1"/>
</dbReference>
<reference evidence="2 3" key="1">
    <citation type="submission" date="2016-03" db="EMBL/GenBank/DDBJ databases">
        <title>Draft Genome Sequence of the Strain BR 10245 (Bradyrhizobium sp.) isolated from nodules of Centrolobium paraense.</title>
        <authorList>
            <person name="Simoes-Araujo J.L.Sr."/>
            <person name="Barauna A.C."/>
            <person name="Silva K."/>
            <person name="Zilli J.E."/>
        </authorList>
    </citation>
    <scope>NUCLEOTIDE SEQUENCE [LARGE SCALE GENOMIC DNA]</scope>
    <source>
        <strain evidence="2 3">BR 10245</strain>
    </source>
</reference>
<evidence type="ECO:0000313" key="3">
    <source>
        <dbReference type="Proteomes" id="UP000076959"/>
    </source>
</evidence>
<dbReference type="RefSeq" id="WP_063697807.1">
    <property type="nucleotide sequence ID" value="NZ_LUUB01000034.1"/>
</dbReference>
<accession>A0A176Z1K9</accession>
<evidence type="ECO:0000259" key="1">
    <source>
        <dbReference type="Pfam" id="PF07238"/>
    </source>
</evidence>
<protein>
    <submittedName>
        <fullName evidence="2">Pilus assembly protein PilZ</fullName>
    </submittedName>
</protein>
<proteinExistence type="predicted"/>
<gene>
    <name evidence="2" type="ORF">AYJ54_43505</name>
</gene>
<keyword evidence="3" id="KW-1185">Reference proteome</keyword>
<dbReference type="InterPro" id="IPR009875">
    <property type="entry name" value="PilZ_domain"/>
</dbReference>
<dbReference type="Proteomes" id="UP000076959">
    <property type="component" value="Unassembled WGS sequence"/>
</dbReference>
<evidence type="ECO:0000313" key="2">
    <source>
        <dbReference type="EMBL" id="OAF13597.1"/>
    </source>
</evidence>
<organism evidence="2 3">
    <name type="scientific">Bradyrhizobium centrolobii</name>
    <dbReference type="NCBI Taxonomy" id="1505087"/>
    <lineage>
        <taxon>Bacteria</taxon>
        <taxon>Pseudomonadati</taxon>
        <taxon>Pseudomonadota</taxon>
        <taxon>Alphaproteobacteria</taxon>
        <taxon>Hyphomicrobiales</taxon>
        <taxon>Nitrobacteraceae</taxon>
        <taxon>Bradyrhizobium</taxon>
    </lineage>
</organism>
<dbReference type="OrthoDB" id="7409359at2"/>
<name>A0A176Z1K9_9BRAD</name>
<dbReference type="SUPFAM" id="SSF141371">
    <property type="entry name" value="PilZ domain-like"/>
    <property type="match status" value="1"/>
</dbReference>
<sequence>MHERRRQQRTDVDEIGYISGDGSSLRCRVLNISVFGAAIELPEKRYMKSHFKLMLEKDRIVRTCRLIWSTDNRIGVEFLE</sequence>
<dbReference type="GO" id="GO:0035438">
    <property type="term" value="F:cyclic-di-GMP binding"/>
    <property type="evidence" value="ECO:0007669"/>
    <property type="project" value="InterPro"/>
</dbReference>
<dbReference type="AlphaFoldDB" id="A0A176Z1K9"/>